<dbReference type="EMBL" id="JACBZM010000001">
    <property type="protein sequence ID" value="NYI44358.1"/>
    <property type="molecule type" value="Genomic_DNA"/>
</dbReference>
<reference evidence="3 4" key="1">
    <citation type="submission" date="2020-07" db="EMBL/GenBank/DDBJ databases">
        <title>Sequencing the genomes of 1000 actinobacteria strains.</title>
        <authorList>
            <person name="Klenk H.-P."/>
        </authorList>
    </citation>
    <scope>NUCLEOTIDE SEQUENCE [LARGE SCALE GENOMIC DNA]</scope>
    <source>
        <strain evidence="3 4">DSM 15131</strain>
    </source>
</reference>
<gene>
    <name evidence="3" type="ORF">BJ993_001438</name>
</gene>
<dbReference type="Proteomes" id="UP000562045">
    <property type="component" value="Unassembled WGS sequence"/>
</dbReference>
<keyword evidence="2" id="KW-0812">Transmembrane</keyword>
<feature type="compositionally biased region" description="Low complexity" evidence="1">
    <location>
        <begin position="12"/>
        <end position="32"/>
    </location>
</feature>
<dbReference type="RefSeq" id="WP_179648235.1">
    <property type="nucleotide sequence ID" value="NZ_JACBZM010000001.1"/>
</dbReference>
<feature type="compositionally biased region" description="Pro residues" evidence="1">
    <location>
        <begin position="1"/>
        <end position="11"/>
    </location>
</feature>
<evidence type="ECO:0000313" key="4">
    <source>
        <dbReference type="Proteomes" id="UP000562045"/>
    </source>
</evidence>
<dbReference type="AlphaFoldDB" id="A0A7Y9ZH09"/>
<evidence type="ECO:0000256" key="2">
    <source>
        <dbReference type="SAM" id="Phobius"/>
    </source>
</evidence>
<protein>
    <submittedName>
        <fullName evidence="3">Uncharacterized protein</fullName>
    </submittedName>
</protein>
<evidence type="ECO:0000256" key="1">
    <source>
        <dbReference type="SAM" id="MobiDB-lite"/>
    </source>
</evidence>
<organism evidence="3 4">
    <name type="scientific">Nocardioides aromaticivorans</name>
    <dbReference type="NCBI Taxonomy" id="200618"/>
    <lineage>
        <taxon>Bacteria</taxon>
        <taxon>Bacillati</taxon>
        <taxon>Actinomycetota</taxon>
        <taxon>Actinomycetes</taxon>
        <taxon>Propionibacteriales</taxon>
        <taxon>Nocardioidaceae</taxon>
        <taxon>Nocardioides</taxon>
    </lineage>
</organism>
<feature type="compositionally biased region" description="Pro residues" evidence="1">
    <location>
        <begin position="33"/>
        <end position="67"/>
    </location>
</feature>
<keyword evidence="2" id="KW-1133">Transmembrane helix</keyword>
<feature type="region of interest" description="Disordered" evidence="1">
    <location>
        <begin position="1"/>
        <end position="67"/>
    </location>
</feature>
<comment type="caution">
    <text evidence="3">The sequence shown here is derived from an EMBL/GenBank/DDBJ whole genome shotgun (WGS) entry which is preliminary data.</text>
</comment>
<name>A0A7Y9ZH09_9ACTN</name>
<evidence type="ECO:0000313" key="3">
    <source>
        <dbReference type="EMBL" id="NYI44358.1"/>
    </source>
</evidence>
<feature type="transmembrane region" description="Helical" evidence="2">
    <location>
        <begin position="73"/>
        <end position="98"/>
    </location>
</feature>
<accession>A0A7Y9ZH09</accession>
<keyword evidence="2" id="KW-0472">Membrane</keyword>
<feature type="region of interest" description="Disordered" evidence="1">
    <location>
        <begin position="102"/>
        <end position="133"/>
    </location>
</feature>
<proteinExistence type="predicted"/>
<feature type="compositionally biased region" description="Acidic residues" evidence="1">
    <location>
        <begin position="113"/>
        <end position="124"/>
    </location>
</feature>
<sequence>MSDAGQPPPYPGQGRPAGPGFDPSSAPTQVGPPAAPPAGAVPPPPVVPPPLAPPPYGQQPWGPPPPRRGGSRVGLVVGLVVLVLLLAAGGGVAAFLLLRDDDSGDTTSSSSDDPSDEQSDEPSDEPTPTTLDPVTVESDLVAVSEEVFPSSAETGTVSALSWSTAPDNLDGDQRRELTGAARAGATEWQVVSHTGMHTYSLYVEHIATDYAAARGEVGCDPTVEGSFCEVHTTPAGATAYESVYTYDGGGGHYVWIPGDAASGRPEVTVSESVGELEGEPGDEELIGLTDISVESMLAALDDPRLLVLPPEVLPPLPSFAACVYTSSPPSTCPAGLE</sequence>